<proteinExistence type="predicted"/>
<feature type="domain" description="Potassium channel" evidence="2">
    <location>
        <begin position="100"/>
        <end position="154"/>
    </location>
</feature>
<sequence>MALKHLYAVGKPPMVVYLITLLVIVVAPDKHTHNGWSLAAMLLGLGLMTLMYPLMLRALSGWLERASSQGGYVSLWMAYLFTSLLFQQPLWLICQKFALIGSASALDNAYFTLITFLTIGYGDLVPHDSDGRVFSMTVGLLGAAHNICFVSYLLAAGRATNGAKA</sequence>
<feature type="transmembrane region" description="Helical" evidence="1">
    <location>
        <begin position="6"/>
        <end position="26"/>
    </location>
</feature>
<dbReference type="SUPFAM" id="SSF81324">
    <property type="entry name" value="Voltage-gated potassium channels"/>
    <property type="match status" value="1"/>
</dbReference>
<dbReference type="Gene3D" id="1.10.287.70">
    <property type="match status" value="1"/>
</dbReference>
<dbReference type="KEGG" id="dtl:H8F01_01055"/>
<feature type="transmembrane region" description="Helical" evidence="1">
    <location>
        <begin position="133"/>
        <end position="155"/>
    </location>
</feature>
<organism evidence="3 4">
    <name type="scientific">Dyella telluris</name>
    <dbReference type="NCBI Taxonomy" id="2763498"/>
    <lineage>
        <taxon>Bacteria</taxon>
        <taxon>Pseudomonadati</taxon>
        <taxon>Pseudomonadota</taxon>
        <taxon>Gammaproteobacteria</taxon>
        <taxon>Lysobacterales</taxon>
        <taxon>Rhodanobacteraceae</taxon>
        <taxon>Dyella</taxon>
    </lineage>
</organism>
<dbReference type="GO" id="GO:0034220">
    <property type="term" value="P:monoatomic ion transmembrane transport"/>
    <property type="evidence" value="ECO:0007669"/>
    <property type="project" value="UniProtKB-KW"/>
</dbReference>
<dbReference type="Proteomes" id="UP000515873">
    <property type="component" value="Chromosome"/>
</dbReference>
<evidence type="ECO:0000259" key="2">
    <source>
        <dbReference type="Pfam" id="PF07885"/>
    </source>
</evidence>
<keyword evidence="4" id="KW-1185">Reference proteome</keyword>
<dbReference type="Pfam" id="PF07885">
    <property type="entry name" value="Ion_trans_2"/>
    <property type="match status" value="1"/>
</dbReference>
<name>A0A7G8Q4T9_9GAMM</name>
<dbReference type="AlphaFoldDB" id="A0A7G8Q4T9"/>
<keyword evidence="3" id="KW-0407">Ion channel</keyword>
<dbReference type="EMBL" id="CP060412">
    <property type="protein sequence ID" value="QNK01797.1"/>
    <property type="molecule type" value="Genomic_DNA"/>
</dbReference>
<feature type="transmembrane region" description="Helical" evidence="1">
    <location>
        <begin position="69"/>
        <end position="86"/>
    </location>
</feature>
<evidence type="ECO:0000313" key="3">
    <source>
        <dbReference type="EMBL" id="QNK01797.1"/>
    </source>
</evidence>
<dbReference type="RefSeq" id="WP_187057256.1">
    <property type="nucleotide sequence ID" value="NZ_CP060412.1"/>
</dbReference>
<accession>A0A7G8Q4T9</accession>
<keyword evidence="1" id="KW-0472">Membrane</keyword>
<keyword evidence="1" id="KW-0812">Transmembrane</keyword>
<evidence type="ECO:0000256" key="1">
    <source>
        <dbReference type="SAM" id="Phobius"/>
    </source>
</evidence>
<evidence type="ECO:0000313" key="4">
    <source>
        <dbReference type="Proteomes" id="UP000515873"/>
    </source>
</evidence>
<feature type="transmembrane region" description="Helical" evidence="1">
    <location>
        <begin position="38"/>
        <end position="63"/>
    </location>
</feature>
<dbReference type="InterPro" id="IPR013099">
    <property type="entry name" value="K_chnl_dom"/>
</dbReference>
<gene>
    <name evidence="3" type="ORF">H8F01_01055</name>
</gene>
<keyword evidence="3" id="KW-0813">Transport</keyword>
<keyword evidence="1" id="KW-1133">Transmembrane helix</keyword>
<feature type="transmembrane region" description="Helical" evidence="1">
    <location>
        <begin position="98"/>
        <end position="121"/>
    </location>
</feature>
<keyword evidence="3" id="KW-0406">Ion transport</keyword>
<reference evidence="3 4" key="1">
    <citation type="submission" date="2020-08" db="EMBL/GenBank/DDBJ databases">
        <title>Dyella sp. G9 isolated from forest soil.</title>
        <authorList>
            <person name="Fu J."/>
            <person name="Qiu L."/>
        </authorList>
    </citation>
    <scope>NUCLEOTIDE SEQUENCE [LARGE SCALE GENOMIC DNA]</scope>
    <source>
        <strain evidence="3 4">G9</strain>
    </source>
</reference>
<protein>
    <submittedName>
        <fullName evidence="3">Two pore domain potassium channel family protein</fullName>
    </submittedName>
</protein>